<dbReference type="CDD" id="cd04301">
    <property type="entry name" value="NAT_SF"/>
    <property type="match status" value="1"/>
</dbReference>
<protein>
    <submittedName>
        <fullName evidence="2">GNAT family N-acetyltransferase</fullName>
    </submittedName>
</protein>
<dbReference type="EMBL" id="MBEW02000018">
    <property type="protein sequence ID" value="RDY20882.1"/>
    <property type="molecule type" value="Genomic_DNA"/>
</dbReference>
<gene>
    <name evidence="2" type="ORF">BBG48_007805</name>
</gene>
<proteinExistence type="predicted"/>
<dbReference type="Pfam" id="PF00583">
    <property type="entry name" value="Acetyltransf_1"/>
    <property type="match status" value="1"/>
</dbReference>
<keyword evidence="3" id="KW-1185">Reference proteome</keyword>
<sequence>MHIRLKEYELYDTPTMQEMIQSFCQQTNLQAYDKEIAIRKLNQGSPSYKAFICMLDKKAVGYILVEFTYPIYLDGMILLIREIFVKNEYRKKGIAKQMIKTVMNDYDKAISVGVLVNKENDIAMKLMQSMKFTRKNVELFEK</sequence>
<dbReference type="Proteomes" id="UP000093352">
    <property type="component" value="Unassembled WGS sequence"/>
</dbReference>
<evidence type="ECO:0000313" key="3">
    <source>
        <dbReference type="Proteomes" id="UP000093352"/>
    </source>
</evidence>
<dbReference type="SUPFAM" id="SSF55729">
    <property type="entry name" value="Acyl-CoA N-acyltransferases (Nat)"/>
    <property type="match status" value="1"/>
</dbReference>
<dbReference type="InterPro" id="IPR016181">
    <property type="entry name" value="Acyl_CoA_acyltransferase"/>
</dbReference>
<name>A0A371IK64_9FIRM</name>
<dbReference type="GO" id="GO:0016747">
    <property type="term" value="F:acyltransferase activity, transferring groups other than amino-acyl groups"/>
    <property type="evidence" value="ECO:0007669"/>
    <property type="project" value="InterPro"/>
</dbReference>
<dbReference type="RefSeq" id="WP_068913851.1">
    <property type="nucleotide sequence ID" value="NZ_MBEW02000018.1"/>
</dbReference>
<evidence type="ECO:0000259" key="1">
    <source>
        <dbReference type="PROSITE" id="PS51186"/>
    </source>
</evidence>
<dbReference type="InterPro" id="IPR000182">
    <property type="entry name" value="GNAT_dom"/>
</dbReference>
<organism evidence="2 3">
    <name type="scientific">Criibacterium bergeronii</name>
    <dbReference type="NCBI Taxonomy" id="1871336"/>
    <lineage>
        <taxon>Bacteria</taxon>
        <taxon>Bacillati</taxon>
        <taxon>Bacillota</taxon>
        <taxon>Clostridia</taxon>
        <taxon>Peptostreptococcales</taxon>
        <taxon>Filifactoraceae</taxon>
        <taxon>Criibacterium</taxon>
    </lineage>
</organism>
<accession>A0A371IK64</accession>
<comment type="caution">
    <text evidence="2">The sequence shown here is derived from an EMBL/GenBank/DDBJ whole genome shotgun (WGS) entry which is preliminary data.</text>
</comment>
<reference evidence="2 3" key="1">
    <citation type="journal article" date="2016" name="Genome Announc.">
        <title>Draft Genome Sequence of Criibacterium bergeronii gen. nov., sp. nov., Strain CCRI-22567T, Isolated from a Vaginal Sample from a Woman with Bacterial Vaginosis.</title>
        <authorList>
            <person name="Maheux A.F."/>
            <person name="Berube E."/>
            <person name="Boudreau D.K."/>
            <person name="Raymond F."/>
            <person name="Corbeil J."/>
            <person name="Roy P.H."/>
            <person name="Boissinot M."/>
            <person name="Omar R.F."/>
        </authorList>
    </citation>
    <scope>NUCLEOTIDE SEQUENCE [LARGE SCALE GENOMIC DNA]</scope>
    <source>
        <strain evidence="2 3">CCRI-22567</strain>
    </source>
</reference>
<dbReference type="AlphaFoldDB" id="A0A371IK64"/>
<feature type="domain" description="N-acetyltransferase" evidence="1">
    <location>
        <begin position="3"/>
        <end position="142"/>
    </location>
</feature>
<evidence type="ECO:0000313" key="2">
    <source>
        <dbReference type="EMBL" id="RDY20882.1"/>
    </source>
</evidence>
<dbReference type="Gene3D" id="3.40.630.30">
    <property type="match status" value="1"/>
</dbReference>
<dbReference type="STRING" id="1871336.BBG48_04350"/>
<dbReference type="PROSITE" id="PS51186">
    <property type="entry name" value="GNAT"/>
    <property type="match status" value="1"/>
</dbReference>